<feature type="domain" description="YhcG N-terminal" evidence="1">
    <location>
        <begin position="2"/>
        <end position="111"/>
    </location>
</feature>
<comment type="caution">
    <text evidence="2">The sequence shown here is derived from an EMBL/GenBank/DDBJ whole genome shotgun (WGS) entry which is preliminary data.</text>
</comment>
<dbReference type="PANTHER" id="PTHR30547:SF0">
    <property type="entry name" value="BLR8175 PROTEIN"/>
    <property type="match status" value="1"/>
</dbReference>
<evidence type="ECO:0000313" key="3">
    <source>
        <dbReference type="Proteomes" id="UP000592780"/>
    </source>
</evidence>
<keyword evidence="2" id="KW-0540">Nuclease</keyword>
<dbReference type="InterPro" id="IPR041527">
    <property type="entry name" value="YhcG_N"/>
</dbReference>
<protein>
    <submittedName>
        <fullName evidence="2">Putative nuclease of restriction endonuclease-like (RecB) superfamily</fullName>
    </submittedName>
</protein>
<gene>
    <name evidence="2" type="ORF">HDG40_002069</name>
</gene>
<name>A0A7W8V5T5_PARAM</name>
<proteinExistence type="predicted"/>
<sequence>MVSANRELVTLYWQIGRDILERQEQQGWAAFPDMRGFSSRNLKYMRALAQAFPQPEFVQQPVAQLPWSHVVTLLDKLDDGAQRLWYAEKSLERGWSRSVLTMQIETAAHARAGSAVTDFADRLGLQRIPTLENAFTLEQTFETRTGPLPPQESLDLPVTRTQLLVRQSARRDVLRDQTRSYAVSPHNDCQRAPRRTRHWNGKSARSCPYRARYTRYAPLDNPAFMNRCSSSTARDLRCSAPNTWRPASTAIPRKVFHPVPTILSSIRCFTFSVHAV</sequence>
<accession>A0A7W8V5T5</accession>
<dbReference type="AlphaFoldDB" id="A0A7W8V5T5"/>
<organism evidence="2 3">
    <name type="scientific">Paraburkholderia atlantica</name>
    <dbReference type="NCBI Taxonomy" id="2654982"/>
    <lineage>
        <taxon>Bacteria</taxon>
        <taxon>Pseudomonadati</taxon>
        <taxon>Pseudomonadota</taxon>
        <taxon>Betaproteobacteria</taxon>
        <taxon>Burkholderiales</taxon>
        <taxon>Burkholderiaceae</taxon>
        <taxon>Paraburkholderia</taxon>
    </lineage>
</organism>
<dbReference type="Proteomes" id="UP000592780">
    <property type="component" value="Unassembled WGS sequence"/>
</dbReference>
<dbReference type="InterPro" id="IPR053148">
    <property type="entry name" value="PD-DEXK-like_domain"/>
</dbReference>
<reference evidence="2 3" key="1">
    <citation type="submission" date="2020-08" db="EMBL/GenBank/DDBJ databases">
        <title>Genomic Encyclopedia of Type Strains, Phase IV (KMG-V): Genome sequencing to study the core and pangenomes of soil and plant-associated prokaryotes.</title>
        <authorList>
            <person name="Whitman W."/>
        </authorList>
    </citation>
    <scope>NUCLEOTIDE SEQUENCE [LARGE SCALE GENOMIC DNA]</scope>
    <source>
        <strain evidence="2 3">JPY158</strain>
    </source>
</reference>
<dbReference type="PANTHER" id="PTHR30547">
    <property type="entry name" value="UNCHARACTERIZED PROTEIN YHCG-RELATED"/>
    <property type="match status" value="1"/>
</dbReference>
<dbReference type="RefSeq" id="WP_265102401.1">
    <property type="nucleotide sequence ID" value="NZ_JACHDD010000003.1"/>
</dbReference>
<keyword evidence="2" id="KW-0378">Hydrolase</keyword>
<dbReference type="EMBL" id="JACHDD010000003">
    <property type="protein sequence ID" value="MBB5423925.1"/>
    <property type="molecule type" value="Genomic_DNA"/>
</dbReference>
<dbReference type="GO" id="GO:0004519">
    <property type="term" value="F:endonuclease activity"/>
    <property type="evidence" value="ECO:0007669"/>
    <property type="project" value="UniProtKB-KW"/>
</dbReference>
<evidence type="ECO:0000313" key="2">
    <source>
        <dbReference type="EMBL" id="MBB5423925.1"/>
    </source>
</evidence>
<keyword evidence="3" id="KW-1185">Reference proteome</keyword>
<keyword evidence="2" id="KW-0255">Endonuclease</keyword>
<dbReference type="Pfam" id="PF17761">
    <property type="entry name" value="DUF1016_N"/>
    <property type="match status" value="1"/>
</dbReference>
<evidence type="ECO:0000259" key="1">
    <source>
        <dbReference type="Pfam" id="PF17761"/>
    </source>
</evidence>